<reference evidence="3" key="1">
    <citation type="journal article" date="2022" name="bioRxiv">
        <title>Sequencing and chromosome-scale assembly of the giantPleurodeles waltlgenome.</title>
        <authorList>
            <person name="Brown T."/>
            <person name="Elewa A."/>
            <person name="Iarovenko S."/>
            <person name="Subramanian E."/>
            <person name="Araus A.J."/>
            <person name="Petzold A."/>
            <person name="Susuki M."/>
            <person name="Suzuki K.-i.T."/>
            <person name="Hayashi T."/>
            <person name="Toyoda A."/>
            <person name="Oliveira C."/>
            <person name="Osipova E."/>
            <person name="Leigh N.D."/>
            <person name="Simon A."/>
            <person name="Yun M.H."/>
        </authorList>
    </citation>
    <scope>NUCLEOTIDE SEQUENCE</scope>
    <source>
        <strain evidence="3">20211129_DDA</strain>
        <tissue evidence="3">Liver</tissue>
    </source>
</reference>
<organism evidence="3 4">
    <name type="scientific">Pleurodeles waltl</name>
    <name type="common">Iberian ribbed newt</name>
    <dbReference type="NCBI Taxonomy" id="8319"/>
    <lineage>
        <taxon>Eukaryota</taxon>
        <taxon>Metazoa</taxon>
        <taxon>Chordata</taxon>
        <taxon>Craniata</taxon>
        <taxon>Vertebrata</taxon>
        <taxon>Euteleostomi</taxon>
        <taxon>Amphibia</taxon>
        <taxon>Batrachia</taxon>
        <taxon>Caudata</taxon>
        <taxon>Salamandroidea</taxon>
        <taxon>Salamandridae</taxon>
        <taxon>Pleurodelinae</taxon>
        <taxon>Pleurodeles</taxon>
    </lineage>
</organism>
<keyword evidence="4" id="KW-1185">Reference proteome</keyword>
<proteinExistence type="predicted"/>
<sequence length="303" mass="30693">MESSFLVGYVQPKLLDTLYTNKGYLGLVQGVSTPWYSLQASPASYSGRRDRVKTPGGKTTDMGSKGIGESAVTPPKLWKGQRKSAQPIVSVTAEKCAIISGGRHTTASTVVTGQETTARVSAQEGPSIITGQETTARVTVQEGPSIVTGQETTAGGHILGSRAAAGGPDWGSGAAGGRLLASGAAAGGHAWTVWLLAVASWATGLLLAVLSGAVGLLAVATWATGLLLAVLSGAVGLLAVASWAAGLMAVFSAVLIFLDLPVFLCPFPTLEGVAADSAIPTVPLRAALVAGVFPLSRRALANF</sequence>
<name>A0AAV7WTK8_PLEWA</name>
<dbReference type="InterPro" id="IPR018065">
    <property type="entry name" value="Ribosomal_eL34_CS"/>
</dbReference>
<accession>A0AAV7WTK8</accession>
<protein>
    <submittedName>
        <fullName evidence="3">Uncharacterized protein</fullName>
    </submittedName>
</protein>
<evidence type="ECO:0000313" key="4">
    <source>
        <dbReference type="Proteomes" id="UP001066276"/>
    </source>
</evidence>
<dbReference type="Proteomes" id="UP001066276">
    <property type="component" value="Chromosome 1_1"/>
</dbReference>
<comment type="caution">
    <text evidence="3">The sequence shown here is derived from an EMBL/GenBank/DDBJ whole genome shotgun (WGS) entry which is preliminary data.</text>
</comment>
<keyword evidence="2" id="KW-0472">Membrane</keyword>
<evidence type="ECO:0000256" key="2">
    <source>
        <dbReference type="SAM" id="Phobius"/>
    </source>
</evidence>
<dbReference type="EMBL" id="JANPWB010000001">
    <property type="protein sequence ID" value="KAJ1215244.1"/>
    <property type="molecule type" value="Genomic_DNA"/>
</dbReference>
<evidence type="ECO:0000256" key="1">
    <source>
        <dbReference type="SAM" id="MobiDB-lite"/>
    </source>
</evidence>
<evidence type="ECO:0000313" key="3">
    <source>
        <dbReference type="EMBL" id="KAJ1215244.1"/>
    </source>
</evidence>
<dbReference type="PROSITE" id="PS01145">
    <property type="entry name" value="RIBOSOMAL_L34E"/>
    <property type="match status" value="1"/>
</dbReference>
<gene>
    <name evidence="3" type="ORF">NDU88_002853</name>
</gene>
<keyword evidence="2" id="KW-0812">Transmembrane</keyword>
<feature type="region of interest" description="Disordered" evidence="1">
    <location>
        <begin position="46"/>
        <end position="74"/>
    </location>
</feature>
<dbReference type="AlphaFoldDB" id="A0AAV7WTK8"/>
<keyword evidence="2" id="KW-1133">Transmembrane helix</keyword>
<feature type="transmembrane region" description="Helical" evidence="2">
    <location>
        <begin position="226"/>
        <end position="258"/>
    </location>
</feature>
<feature type="transmembrane region" description="Helical" evidence="2">
    <location>
        <begin position="191"/>
        <end position="219"/>
    </location>
</feature>